<accession>A0A109WC24</accession>
<gene>
    <name evidence="4" type="ORF">NCTC10465_01863</name>
    <name evidence="3" type="ORF">YHS_01945</name>
</gene>
<reference evidence="4 6" key="3">
    <citation type="submission" date="2018-06" db="EMBL/GenBank/DDBJ databases">
        <authorList>
            <consortium name="Pathogen Informatics"/>
            <person name="Doyle S."/>
        </authorList>
    </citation>
    <scope>NUCLEOTIDE SEQUENCE [LARGE SCALE GENOMIC DNA]</scope>
    <source>
        <strain evidence="4 6">NCTC10465</strain>
    </source>
</reference>
<evidence type="ECO:0000256" key="1">
    <source>
        <dbReference type="SAM" id="MobiDB-lite"/>
    </source>
</evidence>
<protein>
    <submittedName>
        <fullName evidence="3">Copper chaperone</fullName>
    </submittedName>
    <submittedName>
        <fullName evidence="4">Mercuric transport protein periplasmic component</fullName>
    </submittedName>
</protein>
<dbReference type="SUPFAM" id="SSF55008">
    <property type="entry name" value="HMA, heavy metal-associated domain"/>
    <property type="match status" value="1"/>
</dbReference>
<dbReference type="Proteomes" id="UP000255230">
    <property type="component" value="Unassembled WGS sequence"/>
</dbReference>
<name>A0A109WC24_FAUOS</name>
<keyword evidence="6" id="KW-1185">Reference proteome</keyword>
<evidence type="ECO:0000313" key="4">
    <source>
        <dbReference type="EMBL" id="STY98057.1"/>
    </source>
</evidence>
<proteinExistence type="predicted"/>
<evidence type="ECO:0000313" key="6">
    <source>
        <dbReference type="Proteomes" id="UP000255230"/>
    </source>
</evidence>
<dbReference type="EMBL" id="CP024176">
    <property type="protein sequence ID" value="ATQ82694.1"/>
    <property type="molecule type" value="Genomic_DNA"/>
</dbReference>
<dbReference type="AlphaFoldDB" id="A0A109WC24"/>
<evidence type="ECO:0000313" key="5">
    <source>
        <dbReference type="Proteomes" id="UP000229521"/>
    </source>
</evidence>
<dbReference type="PROSITE" id="PS50846">
    <property type="entry name" value="HMA_2"/>
    <property type="match status" value="1"/>
</dbReference>
<feature type="domain" description="HMA" evidence="2">
    <location>
        <begin position="4"/>
        <end position="70"/>
    </location>
</feature>
<organism evidence="4 6">
    <name type="scientific">Faucicola osloensis</name>
    <name type="common">Moraxella osloensis</name>
    <dbReference type="NCBI Taxonomy" id="34062"/>
    <lineage>
        <taxon>Bacteria</taxon>
        <taxon>Pseudomonadati</taxon>
        <taxon>Pseudomonadota</taxon>
        <taxon>Gammaproteobacteria</taxon>
        <taxon>Moraxellales</taxon>
        <taxon>Moraxellaceae</taxon>
        <taxon>Faucicola</taxon>
    </lineage>
</organism>
<reference evidence="5" key="2">
    <citation type="journal article" date="2018" name="Genome Announc.">
        <title>Complete Genome Sequences of Three Moraxella osloensis Strains Isolated from Human Skin.</title>
        <authorList>
            <person name="Lim J.Y."/>
            <person name="Hwang I."/>
            <person name="Ganzorig M."/>
            <person name="Huang S.L."/>
            <person name="Cho G.S."/>
            <person name="Franz C.M.A.P."/>
            <person name="Lee K."/>
        </authorList>
    </citation>
    <scope>NUCLEOTIDE SEQUENCE [LARGE SCALE GENOMIC DNA]</scope>
    <source>
        <strain evidence="5">YHS</strain>
    </source>
</reference>
<sequence length="97" mass="10470">MAIQTVAYDLKGIHDPAGYEEVMKALTTIGGVQAVHLEPENHRVIVSFDDTQTSVFAFKAALTNVDYITEPFPIEAPANPANNRTLAGDLAKDGRLS</sequence>
<dbReference type="KEGG" id="mos:AXE82_08865"/>
<dbReference type="RefSeq" id="WP_007116109.1">
    <property type="nucleotide sequence ID" value="NZ_CBCRZU010000013.1"/>
</dbReference>
<dbReference type="GO" id="GO:0046872">
    <property type="term" value="F:metal ion binding"/>
    <property type="evidence" value="ECO:0007669"/>
    <property type="project" value="InterPro"/>
</dbReference>
<evidence type="ECO:0000259" key="2">
    <source>
        <dbReference type="PROSITE" id="PS50846"/>
    </source>
</evidence>
<dbReference type="GeneID" id="35779008"/>
<feature type="region of interest" description="Disordered" evidence="1">
    <location>
        <begin position="78"/>
        <end position="97"/>
    </location>
</feature>
<reference evidence="3" key="1">
    <citation type="submission" date="2017-11" db="EMBL/GenBank/DDBJ databases">
        <title>Complete Genome Sequence from Moraxella oslensis YHS isolated from human skin.</title>
        <authorList>
            <person name="Lee K."/>
            <person name="Lim J.Y."/>
            <person name="Hwang I."/>
        </authorList>
    </citation>
    <scope>NUCLEOTIDE SEQUENCE</scope>
    <source>
        <strain evidence="3">YHS</strain>
    </source>
</reference>
<dbReference type="EMBL" id="UGPY01000001">
    <property type="protein sequence ID" value="STY98057.1"/>
    <property type="molecule type" value="Genomic_DNA"/>
</dbReference>
<dbReference type="InterPro" id="IPR036163">
    <property type="entry name" value="HMA_dom_sf"/>
</dbReference>
<dbReference type="InterPro" id="IPR006121">
    <property type="entry name" value="HMA_dom"/>
</dbReference>
<evidence type="ECO:0000313" key="3">
    <source>
        <dbReference type="EMBL" id="ATQ82694.1"/>
    </source>
</evidence>